<evidence type="ECO:0008006" key="9">
    <source>
        <dbReference type="Google" id="ProtNLM"/>
    </source>
</evidence>
<dbReference type="GO" id="GO:0005886">
    <property type="term" value="C:plasma membrane"/>
    <property type="evidence" value="ECO:0007669"/>
    <property type="project" value="UniProtKB-SubCell"/>
</dbReference>
<organism evidence="7 8">
    <name type="scientific">Bradyrhizobium icense</name>
    <dbReference type="NCBI Taxonomy" id="1274631"/>
    <lineage>
        <taxon>Bacteria</taxon>
        <taxon>Pseudomonadati</taxon>
        <taxon>Pseudomonadota</taxon>
        <taxon>Alphaproteobacteria</taxon>
        <taxon>Hyphomicrobiales</taxon>
        <taxon>Nitrobacteraceae</taxon>
        <taxon>Bradyrhizobium</taxon>
    </lineage>
</organism>
<evidence type="ECO:0000256" key="2">
    <source>
        <dbReference type="ARBA" id="ARBA00022475"/>
    </source>
</evidence>
<dbReference type="AlphaFoldDB" id="A0A1B1URK9"/>
<evidence type="ECO:0000256" key="4">
    <source>
        <dbReference type="ARBA" id="ARBA00022989"/>
    </source>
</evidence>
<dbReference type="InterPro" id="IPR001123">
    <property type="entry name" value="LeuE-type"/>
</dbReference>
<keyword evidence="3 6" id="KW-0812">Transmembrane</keyword>
<keyword evidence="4 6" id="KW-1133">Transmembrane helix</keyword>
<feature type="transmembrane region" description="Helical" evidence="6">
    <location>
        <begin position="137"/>
        <end position="162"/>
    </location>
</feature>
<keyword evidence="8" id="KW-1185">Reference proteome</keyword>
<feature type="transmembrane region" description="Helical" evidence="6">
    <location>
        <begin position="35"/>
        <end position="56"/>
    </location>
</feature>
<dbReference type="PANTHER" id="PTHR30086:SF20">
    <property type="entry name" value="ARGININE EXPORTER PROTEIN ARGO-RELATED"/>
    <property type="match status" value="1"/>
</dbReference>
<dbReference type="EMBL" id="CP016428">
    <property type="protein sequence ID" value="ANW05383.1"/>
    <property type="molecule type" value="Genomic_DNA"/>
</dbReference>
<keyword evidence="5 6" id="KW-0472">Membrane</keyword>
<sequence length="192" mass="20042">MIGFVGFSIVSAFTPGPSNLMVAAAGVVGGFYRGFLTLLGVAAGMATLIFTLGFGLGQTLLASDPGLLVMKAVGAAFLLWLSWKIATADVKNDNERTIVGPISAALFQWVNPKSWVVGAGAIGTYFNPGSSSVALDAAYLAVLFLICCIPSLLTWLLLGSSLQTVLKNESAARIFNRVMGFLLAASVILMFV</sequence>
<evidence type="ECO:0000313" key="8">
    <source>
        <dbReference type="Proteomes" id="UP000092839"/>
    </source>
</evidence>
<dbReference type="Pfam" id="PF01810">
    <property type="entry name" value="LysE"/>
    <property type="match status" value="1"/>
</dbReference>
<feature type="transmembrane region" description="Helical" evidence="6">
    <location>
        <begin position="174"/>
        <end position="191"/>
    </location>
</feature>
<accession>A0A1B1URK9</accession>
<reference evidence="7 8" key="1">
    <citation type="submission" date="2016-07" db="EMBL/GenBank/DDBJ databases">
        <title>Complete genome sequence of Bradyrhizobium icense LMTR 13T, a potential inoculant strain isolated from lima bean (Phaseolus lunatus) in Peru.</title>
        <authorList>
            <person name="Ormeno-Orrillo E."/>
            <person name="Duran D."/>
            <person name="Rogel M.A."/>
            <person name="Rey L."/>
            <person name="Imperial J."/>
            <person name="Ruiz-Argueso T."/>
            <person name="Martinez-Romero E."/>
        </authorList>
    </citation>
    <scope>NUCLEOTIDE SEQUENCE [LARGE SCALE GENOMIC DNA]</scope>
    <source>
        <strain evidence="7 8">LMTR 13</strain>
    </source>
</reference>
<evidence type="ECO:0000256" key="1">
    <source>
        <dbReference type="ARBA" id="ARBA00004651"/>
    </source>
</evidence>
<evidence type="ECO:0000256" key="3">
    <source>
        <dbReference type="ARBA" id="ARBA00022692"/>
    </source>
</evidence>
<keyword evidence="2" id="KW-1003">Cell membrane</keyword>
<protein>
    <recommendedName>
        <fullName evidence="9">LysE family translocator</fullName>
    </recommendedName>
</protein>
<dbReference type="Proteomes" id="UP000092839">
    <property type="component" value="Chromosome"/>
</dbReference>
<comment type="subcellular location">
    <subcellularLocation>
        <location evidence="1">Cell membrane</location>
        <topology evidence="1">Multi-pass membrane protein</topology>
    </subcellularLocation>
</comment>
<feature type="transmembrane region" description="Helical" evidence="6">
    <location>
        <begin position="68"/>
        <end position="86"/>
    </location>
</feature>
<dbReference type="PANTHER" id="PTHR30086">
    <property type="entry name" value="ARGININE EXPORTER PROTEIN ARGO"/>
    <property type="match status" value="1"/>
</dbReference>
<dbReference type="GO" id="GO:0033228">
    <property type="term" value="P:cysteine export across plasma membrane"/>
    <property type="evidence" value="ECO:0007669"/>
    <property type="project" value="TreeGrafter"/>
</dbReference>
<gene>
    <name evidence="7" type="ORF">LMTR13_07925</name>
</gene>
<dbReference type="KEGG" id="bic:LMTR13_07925"/>
<evidence type="ECO:0000256" key="6">
    <source>
        <dbReference type="SAM" id="Phobius"/>
    </source>
</evidence>
<dbReference type="GO" id="GO:0015171">
    <property type="term" value="F:amino acid transmembrane transporter activity"/>
    <property type="evidence" value="ECO:0007669"/>
    <property type="project" value="TreeGrafter"/>
</dbReference>
<proteinExistence type="predicted"/>
<evidence type="ECO:0000256" key="5">
    <source>
        <dbReference type="ARBA" id="ARBA00023136"/>
    </source>
</evidence>
<evidence type="ECO:0000313" key="7">
    <source>
        <dbReference type="EMBL" id="ANW05383.1"/>
    </source>
</evidence>
<name>A0A1B1URK9_9BRAD</name>